<dbReference type="AlphaFoldDB" id="A0A0B1ZLN8"/>
<dbReference type="CDD" id="cd02208">
    <property type="entry name" value="cupin_RmlC-like"/>
    <property type="match status" value="1"/>
</dbReference>
<proteinExistence type="predicted"/>
<dbReference type="InterPro" id="IPR011051">
    <property type="entry name" value="RmlC_Cupin_sf"/>
</dbReference>
<dbReference type="InterPro" id="IPR014710">
    <property type="entry name" value="RmlC-like_jellyroll"/>
</dbReference>
<name>A0A0B1ZLN8_9SPHN</name>
<dbReference type="SUPFAM" id="SSF51182">
    <property type="entry name" value="RmlC-like cupins"/>
    <property type="match status" value="1"/>
</dbReference>
<organism evidence="1 2">
    <name type="scientific">Novosphingobium malaysiense</name>
    <dbReference type="NCBI Taxonomy" id="1348853"/>
    <lineage>
        <taxon>Bacteria</taxon>
        <taxon>Pseudomonadati</taxon>
        <taxon>Pseudomonadota</taxon>
        <taxon>Alphaproteobacteria</taxon>
        <taxon>Sphingomonadales</taxon>
        <taxon>Sphingomonadaceae</taxon>
        <taxon>Novosphingobium</taxon>
    </lineage>
</organism>
<dbReference type="OrthoDB" id="7618523at2"/>
<dbReference type="Proteomes" id="UP000031057">
    <property type="component" value="Unassembled WGS sequence"/>
</dbReference>
<protein>
    <recommendedName>
        <fullName evidence="3">Cupin 2 conserved barrel domain-containing protein</fullName>
    </recommendedName>
</protein>
<dbReference type="Gene3D" id="2.60.120.10">
    <property type="entry name" value="Jelly Rolls"/>
    <property type="match status" value="1"/>
</dbReference>
<dbReference type="EMBL" id="JTDI01000005">
    <property type="protein sequence ID" value="KHK90249.1"/>
    <property type="molecule type" value="Genomic_DNA"/>
</dbReference>
<evidence type="ECO:0008006" key="3">
    <source>
        <dbReference type="Google" id="ProtNLM"/>
    </source>
</evidence>
<accession>A0A0B1ZLN8</accession>
<reference evidence="1 2" key="1">
    <citation type="submission" date="2014-10" db="EMBL/GenBank/DDBJ databases">
        <title>Genome sequence of Novosphingobium malaysiense MUSC 273(T).</title>
        <authorList>
            <person name="Lee L.-H."/>
        </authorList>
    </citation>
    <scope>NUCLEOTIDE SEQUENCE [LARGE SCALE GENOMIC DNA]</scope>
    <source>
        <strain evidence="1 2">MUSC 273</strain>
    </source>
</reference>
<comment type="caution">
    <text evidence="1">The sequence shown here is derived from an EMBL/GenBank/DDBJ whole genome shotgun (WGS) entry which is preliminary data.</text>
</comment>
<gene>
    <name evidence="1" type="ORF">LK12_16515</name>
</gene>
<keyword evidence="2" id="KW-1185">Reference proteome</keyword>
<evidence type="ECO:0000313" key="2">
    <source>
        <dbReference type="Proteomes" id="UP000031057"/>
    </source>
</evidence>
<sequence length="139" mass="15713">MPKVRITTPEEKPWQVSGERVETDLSRQIQPDGGPWSAYKIREPGSETELQLVELRFHPGEVTELHCHDEDELIYILEGSMLINNRELKAGTTVYLGGGVFYGFTAGPEGLHFLNFRGHIDNSFHLPGRRKIVDTSVSH</sequence>
<dbReference type="RefSeq" id="WP_039286395.1">
    <property type="nucleotide sequence ID" value="NZ_JTDI01000005.1"/>
</dbReference>
<evidence type="ECO:0000313" key="1">
    <source>
        <dbReference type="EMBL" id="KHK90249.1"/>
    </source>
</evidence>